<dbReference type="PANTHER" id="PTHR36435:SF1">
    <property type="entry name" value="CAAX AMINO TERMINAL PROTEASE FAMILY PROTEIN"/>
    <property type="match status" value="1"/>
</dbReference>
<gene>
    <name evidence="3" type="ORF">FOJ82_15630</name>
</gene>
<evidence type="ECO:0000259" key="2">
    <source>
        <dbReference type="Pfam" id="PF02517"/>
    </source>
</evidence>
<dbReference type="GO" id="GO:0004175">
    <property type="term" value="F:endopeptidase activity"/>
    <property type="evidence" value="ECO:0007669"/>
    <property type="project" value="UniProtKB-ARBA"/>
</dbReference>
<feature type="transmembrane region" description="Helical" evidence="1">
    <location>
        <begin position="196"/>
        <end position="213"/>
    </location>
</feature>
<feature type="transmembrane region" description="Helical" evidence="1">
    <location>
        <begin position="277"/>
        <end position="295"/>
    </location>
</feature>
<evidence type="ECO:0000313" key="4">
    <source>
        <dbReference type="Proteomes" id="UP000317638"/>
    </source>
</evidence>
<comment type="caution">
    <text evidence="3">The sequence shown here is derived from an EMBL/GenBank/DDBJ whole genome shotgun (WGS) entry which is preliminary data.</text>
</comment>
<evidence type="ECO:0000313" key="3">
    <source>
        <dbReference type="EMBL" id="TRY16615.1"/>
    </source>
</evidence>
<evidence type="ECO:0000256" key="1">
    <source>
        <dbReference type="SAM" id="Phobius"/>
    </source>
</evidence>
<name>A0A553JVY4_9ACTN</name>
<feature type="transmembrane region" description="Helical" evidence="1">
    <location>
        <begin position="243"/>
        <end position="265"/>
    </location>
</feature>
<dbReference type="InterPro" id="IPR052710">
    <property type="entry name" value="CAAX_protease"/>
</dbReference>
<dbReference type="GO" id="GO:0080120">
    <property type="term" value="P:CAAX-box protein maturation"/>
    <property type="evidence" value="ECO:0007669"/>
    <property type="project" value="UniProtKB-ARBA"/>
</dbReference>
<protein>
    <submittedName>
        <fullName evidence="3">CPBP family intramembrane metalloprotease</fullName>
    </submittedName>
</protein>
<keyword evidence="1" id="KW-0812">Transmembrane</keyword>
<dbReference type="RefSeq" id="WP_143939432.1">
    <property type="nucleotide sequence ID" value="NZ_VKKG01000008.1"/>
</dbReference>
<dbReference type="Proteomes" id="UP000317638">
    <property type="component" value="Unassembled WGS sequence"/>
</dbReference>
<dbReference type="InterPro" id="IPR003675">
    <property type="entry name" value="Rce1/LyrA-like_dom"/>
</dbReference>
<keyword evidence="3" id="KW-0378">Hydrolase</keyword>
<dbReference type="GO" id="GO:0008237">
    <property type="term" value="F:metallopeptidase activity"/>
    <property type="evidence" value="ECO:0007669"/>
    <property type="project" value="UniProtKB-KW"/>
</dbReference>
<accession>A0A553JVY4</accession>
<proteinExistence type="predicted"/>
<dbReference type="AlphaFoldDB" id="A0A553JVY4"/>
<organism evidence="3 4">
    <name type="scientific">Tessaracoccus rhinocerotis</name>
    <dbReference type="NCBI Taxonomy" id="1689449"/>
    <lineage>
        <taxon>Bacteria</taxon>
        <taxon>Bacillati</taxon>
        <taxon>Actinomycetota</taxon>
        <taxon>Actinomycetes</taxon>
        <taxon>Propionibacteriales</taxon>
        <taxon>Propionibacteriaceae</taxon>
        <taxon>Tessaracoccus</taxon>
    </lineage>
</organism>
<keyword evidence="4" id="KW-1185">Reference proteome</keyword>
<keyword evidence="1" id="KW-1133">Transmembrane helix</keyword>
<sequence>MSQQLFTPEADEPSGGLGYPLVLTEPVRNPVKPIMGVLLGVLAFVILVPVVSQLVLRLTWLLRGRPPFEQYQADALAYELPEGLLASHLGLAMLIVISVLLARYLHARGWRWLVSVQPGVRWRYLLACLLVALVVLNAVLWLSFAFVEMPAFRAPQANWAVFLAIILVTSPIQAAAEELFFRGYVLQALGTAFQQAWVGIVGSALLFALFHGVQNPALFVNRFAFGLVVGFLVWRTGGLEAAIGAHVVNNVFAFGYGIFTGGVAATKATSAIGWDKAFFDVLGFALFALAAWWVGRRMRVATTTP</sequence>
<feature type="transmembrane region" description="Helical" evidence="1">
    <location>
        <begin position="159"/>
        <end position="176"/>
    </location>
</feature>
<dbReference type="GO" id="GO:0006508">
    <property type="term" value="P:proteolysis"/>
    <property type="evidence" value="ECO:0007669"/>
    <property type="project" value="UniProtKB-KW"/>
</dbReference>
<dbReference type="EMBL" id="VKKG01000008">
    <property type="protein sequence ID" value="TRY16615.1"/>
    <property type="molecule type" value="Genomic_DNA"/>
</dbReference>
<feature type="transmembrane region" description="Helical" evidence="1">
    <location>
        <begin position="124"/>
        <end position="147"/>
    </location>
</feature>
<feature type="transmembrane region" description="Helical" evidence="1">
    <location>
        <begin position="83"/>
        <end position="104"/>
    </location>
</feature>
<feature type="transmembrane region" description="Helical" evidence="1">
    <location>
        <begin position="220"/>
        <end position="237"/>
    </location>
</feature>
<dbReference type="PANTHER" id="PTHR36435">
    <property type="entry name" value="SLR1288 PROTEIN"/>
    <property type="match status" value="1"/>
</dbReference>
<dbReference type="Pfam" id="PF02517">
    <property type="entry name" value="Rce1-like"/>
    <property type="match status" value="1"/>
</dbReference>
<keyword evidence="3" id="KW-0645">Protease</keyword>
<reference evidence="3 4" key="1">
    <citation type="submission" date="2019-07" db="EMBL/GenBank/DDBJ databases">
        <authorList>
            <person name="Zhou L.-Y."/>
        </authorList>
    </citation>
    <scope>NUCLEOTIDE SEQUENCE [LARGE SCALE GENOMIC DNA]</scope>
    <source>
        <strain evidence="3 4">YIM 101269</strain>
    </source>
</reference>
<feature type="domain" description="CAAX prenyl protease 2/Lysostaphin resistance protein A-like" evidence="2">
    <location>
        <begin position="162"/>
        <end position="252"/>
    </location>
</feature>
<dbReference type="OrthoDB" id="2680086at2"/>
<feature type="transmembrane region" description="Helical" evidence="1">
    <location>
        <begin position="34"/>
        <end position="62"/>
    </location>
</feature>
<keyword evidence="1" id="KW-0472">Membrane</keyword>
<keyword evidence="3" id="KW-0482">Metalloprotease</keyword>